<dbReference type="GO" id="GO:0008233">
    <property type="term" value="F:peptidase activity"/>
    <property type="evidence" value="ECO:0007669"/>
    <property type="project" value="UniProtKB-KW"/>
</dbReference>
<keyword evidence="3" id="KW-0645">Protease</keyword>
<comment type="similarity">
    <text evidence="1">Belongs to the peptidase C56 family.</text>
</comment>
<comment type="caution">
    <text evidence="3">The sequence shown here is derived from an EMBL/GenBank/DDBJ whole genome shotgun (WGS) entry which is preliminary data.</text>
</comment>
<dbReference type="InterPro" id="IPR029062">
    <property type="entry name" value="Class_I_gatase-like"/>
</dbReference>
<dbReference type="PANTHER" id="PTHR42733:SF12">
    <property type="entry name" value="PROTEINASE"/>
    <property type="match status" value="1"/>
</dbReference>
<keyword evidence="3" id="KW-0326">Glycosidase</keyword>
<dbReference type="PROSITE" id="PS51276">
    <property type="entry name" value="PEPTIDASE_C56_PFPI"/>
    <property type="match status" value="1"/>
</dbReference>
<gene>
    <name evidence="3" type="ORF">GGR27_002384</name>
</gene>
<dbReference type="GO" id="GO:0006508">
    <property type="term" value="P:proteolysis"/>
    <property type="evidence" value="ECO:0007669"/>
    <property type="project" value="UniProtKB-KW"/>
</dbReference>
<evidence type="ECO:0000313" key="4">
    <source>
        <dbReference type="Proteomes" id="UP000770785"/>
    </source>
</evidence>
<organism evidence="3 4">
    <name type="scientific">Neolewinella antarctica</name>
    <dbReference type="NCBI Taxonomy" id="442734"/>
    <lineage>
        <taxon>Bacteria</taxon>
        <taxon>Pseudomonadati</taxon>
        <taxon>Bacteroidota</taxon>
        <taxon>Saprospiria</taxon>
        <taxon>Saprospirales</taxon>
        <taxon>Lewinellaceae</taxon>
        <taxon>Neolewinella</taxon>
    </lineage>
</organism>
<dbReference type="Gene3D" id="3.40.50.880">
    <property type="match status" value="1"/>
</dbReference>
<keyword evidence="4" id="KW-1185">Reference proteome</keyword>
<evidence type="ECO:0000313" key="3">
    <source>
        <dbReference type="EMBL" id="NJC26874.1"/>
    </source>
</evidence>
<dbReference type="NCBIfam" id="TIGR01382">
    <property type="entry name" value="PfpI"/>
    <property type="match status" value="1"/>
</dbReference>
<reference evidence="3 4" key="1">
    <citation type="submission" date="2020-03" db="EMBL/GenBank/DDBJ databases">
        <title>Genomic Encyclopedia of Type Strains, Phase IV (KMG-IV): sequencing the most valuable type-strain genomes for metagenomic binning, comparative biology and taxonomic classification.</title>
        <authorList>
            <person name="Goeker M."/>
        </authorList>
    </citation>
    <scope>NUCLEOTIDE SEQUENCE [LARGE SCALE GENOMIC DNA]</scope>
    <source>
        <strain evidence="3 4">DSM 105096</strain>
    </source>
</reference>
<dbReference type="EC" id="3.2.-.-" evidence="3"/>
<dbReference type="CDD" id="cd03134">
    <property type="entry name" value="GATase1_PfpI_like"/>
    <property type="match status" value="1"/>
</dbReference>
<dbReference type="GO" id="GO:0016798">
    <property type="term" value="F:hydrolase activity, acting on glycosyl bonds"/>
    <property type="evidence" value="ECO:0007669"/>
    <property type="project" value="UniProtKB-KW"/>
</dbReference>
<dbReference type="InterPro" id="IPR002818">
    <property type="entry name" value="DJ-1/PfpI"/>
</dbReference>
<dbReference type="RefSeq" id="WP_168037631.1">
    <property type="nucleotide sequence ID" value="NZ_JAATJH010000003.1"/>
</dbReference>
<sequence>MKLSNLKVAILATDGFEEVELTKPRKALQDAGATVHIVSPKSGKIKAWATDKWGDEYKVDVVLDEETDGGNYDALLLPGGLMSPDALRINGSALAFVDHFAREDKPIAVICHGSQTMITAGLVKGKKMTAFKAIRTDLMNAGANVVDEAVVVDGNLISSRNPDDIPAFNEKMIEVFAKSAVN</sequence>
<feature type="domain" description="DJ-1/PfpI" evidence="2">
    <location>
        <begin position="7"/>
        <end position="174"/>
    </location>
</feature>
<accession>A0ABX0XC81</accession>
<evidence type="ECO:0000259" key="2">
    <source>
        <dbReference type="Pfam" id="PF01965"/>
    </source>
</evidence>
<dbReference type="Proteomes" id="UP000770785">
    <property type="component" value="Unassembled WGS sequence"/>
</dbReference>
<dbReference type="Pfam" id="PF01965">
    <property type="entry name" value="DJ-1_PfpI"/>
    <property type="match status" value="1"/>
</dbReference>
<evidence type="ECO:0000256" key="1">
    <source>
        <dbReference type="ARBA" id="ARBA00008542"/>
    </source>
</evidence>
<dbReference type="InterPro" id="IPR006286">
    <property type="entry name" value="C56_PfpI-like"/>
</dbReference>
<keyword evidence="3" id="KW-0378">Hydrolase</keyword>
<protein>
    <submittedName>
        <fullName evidence="3">Protease I</fullName>
        <ecNumber evidence="3">3.2.-.-</ecNumber>
    </submittedName>
</protein>
<dbReference type="PANTHER" id="PTHR42733">
    <property type="entry name" value="DJ-1 PROTEIN"/>
    <property type="match status" value="1"/>
</dbReference>
<proteinExistence type="inferred from homology"/>
<dbReference type="EMBL" id="JAATJH010000003">
    <property type="protein sequence ID" value="NJC26874.1"/>
    <property type="molecule type" value="Genomic_DNA"/>
</dbReference>
<name>A0ABX0XC81_9BACT</name>
<dbReference type="SUPFAM" id="SSF52317">
    <property type="entry name" value="Class I glutamine amidotransferase-like"/>
    <property type="match status" value="1"/>
</dbReference>